<evidence type="ECO:0000256" key="7">
    <source>
        <dbReference type="ARBA" id="ARBA00022989"/>
    </source>
</evidence>
<evidence type="ECO:0000256" key="4">
    <source>
        <dbReference type="ARBA" id="ARBA00022692"/>
    </source>
</evidence>
<evidence type="ECO:0000256" key="8">
    <source>
        <dbReference type="ARBA" id="ARBA00023136"/>
    </source>
</evidence>
<dbReference type="Proteomes" id="UP000198345">
    <property type="component" value="Unassembled WGS sequence"/>
</dbReference>
<evidence type="ECO:0000259" key="10">
    <source>
        <dbReference type="PROSITE" id="PS50893"/>
    </source>
</evidence>
<feature type="transmembrane region" description="Helical" evidence="9">
    <location>
        <begin position="135"/>
        <end position="158"/>
    </location>
</feature>
<dbReference type="SMART" id="SM00382">
    <property type="entry name" value="AAA"/>
    <property type="match status" value="1"/>
</dbReference>
<dbReference type="InterPro" id="IPR017871">
    <property type="entry name" value="ABC_transporter-like_CS"/>
</dbReference>
<feature type="transmembrane region" description="Helical" evidence="9">
    <location>
        <begin position="55"/>
        <end position="74"/>
    </location>
</feature>
<dbReference type="PROSITE" id="PS50893">
    <property type="entry name" value="ABC_TRANSPORTER_2"/>
    <property type="match status" value="1"/>
</dbReference>
<feature type="domain" description="ABC transmembrane type-1" evidence="11">
    <location>
        <begin position="14"/>
        <end position="307"/>
    </location>
</feature>
<dbReference type="OrthoDB" id="9780296at2"/>
<evidence type="ECO:0000256" key="2">
    <source>
        <dbReference type="ARBA" id="ARBA00022448"/>
    </source>
</evidence>
<name>A0A226HGZ4_9FLAO</name>
<keyword evidence="2" id="KW-0813">Transport</keyword>
<keyword evidence="6 12" id="KW-0067">ATP-binding</keyword>
<dbReference type="PROSITE" id="PS00211">
    <property type="entry name" value="ABC_TRANSPORTER_1"/>
    <property type="match status" value="1"/>
</dbReference>
<dbReference type="EMBL" id="MUGW01000013">
    <property type="protein sequence ID" value="OXA93455.1"/>
    <property type="molecule type" value="Genomic_DNA"/>
</dbReference>
<evidence type="ECO:0000256" key="3">
    <source>
        <dbReference type="ARBA" id="ARBA00022475"/>
    </source>
</evidence>
<dbReference type="InterPro" id="IPR003439">
    <property type="entry name" value="ABC_transporter-like_ATP-bd"/>
</dbReference>
<dbReference type="SUPFAM" id="SSF90123">
    <property type="entry name" value="ABC transporter transmembrane region"/>
    <property type="match status" value="1"/>
</dbReference>
<organism evidence="12 13">
    <name type="scientific">Flavobacterium hercynium</name>
    <dbReference type="NCBI Taxonomy" id="387094"/>
    <lineage>
        <taxon>Bacteria</taxon>
        <taxon>Pseudomonadati</taxon>
        <taxon>Bacteroidota</taxon>
        <taxon>Flavobacteriia</taxon>
        <taxon>Flavobacteriales</taxon>
        <taxon>Flavobacteriaceae</taxon>
        <taxon>Flavobacterium</taxon>
    </lineage>
</organism>
<dbReference type="InterPro" id="IPR003593">
    <property type="entry name" value="AAA+_ATPase"/>
</dbReference>
<dbReference type="RefSeq" id="WP_089049022.1">
    <property type="nucleotide sequence ID" value="NZ_FXTV01000014.1"/>
</dbReference>
<evidence type="ECO:0000256" key="5">
    <source>
        <dbReference type="ARBA" id="ARBA00022741"/>
    </source>
</evidence>
<dbReference type="CDD" id="cd07346">
    <property type="entry name" value="ABC_6TM_exporters"/>
    <property type="match status" value="1"/>
</dbReference>
<dbReference type="InterPro" id="IPR011527">
    <property type="entry name" value="ABC1_TM_dom"/>
</dbReference>
<reference evidence="12 13" key="1">
    <citation type="submission" date="2016-11" db="EMBL/GenBank/DDBJ databases">
        <title>Whole genomes of Flavobacteriaceae.</title>
        <authorList>
            <person name="Stine C."/>
            <person name="Li C."/>
            <person name="Tadesse D."/>
        </authorList>
    </citation>
    <scope>NUCLEOTIDE SEQUENCE [LARGE SCALE GENOMIC DNA]</scope>
    <source>
        <strain evidence="12 13">DSM 18292</strain>
    </source>
</reference>
<dbReference type="PANTHER" id="PTHR24221">
    <property type="entry name" value="ATP-BINDING CASSETTE SUB-FAMILY B"/>
    <property type="match status" value="1"/>
</dbReference>
<evidence type="ECO:0000256" key="9">
    <source>
        <dbReference type="SAM" id="Phobius"/>
    </source>
</evidence>
<sequence length="581" mass="65236">MKLLYSYIIKHKMLLFFALIMAAINICFSLSDSIITGKLMQDCGVGLHKYKGNEMGFIKSLSFWLGLSLGAAMISRITKNFQDYFTNVVIQRTGAQMYTDGIKKSLDLPFAEFEDQRSGETLSKLTKVRSDSEKLITLSISLIFQTVIGFIFVILYVARIDYRISLIFLVTAPIIALVSSYLGKKIKVVSRKIVNQTNALAGSTTESLRNIELVKSLGLTYQEEKRLNLNTFKILQLELQKIRFIRSLSFIQGTTVHFLRTCVVFTLYYFLFGGKIIVGDLLTMVFFTFFIFGPLQELGNFIIALNETKVSMENFKTLLSAPKEFRPASPKHVGAIQSLLFSNVSFQHKTAKFKAVENINFDIKQGETVAFVGPSGSGKTTLVKLLVGLYTPAEGRVLYNGIDSTEIDLLDLRKQLGFVTQDAQLFSGTIRENLLFVRPSATDEDLHDALKRASCEKLLRRAEDGLNTTIGEGGIKVSGGEKQRLSIARAILRNPNLLIFDEATSALDSITEEEINATIRNISDKNRITVLIAHRLSTVMHADKIFVLEQGKIIESGKHNDLILEKGLYYAMWRQQIGERK</sequence>
<comment type="caution">
    <text evidence="12">The sequence shown here is derived from an EMBL/GenBank/DDBJ whole genome shotgun (WGS) entry which is preliminary data.</text>
</comment>
<dbReference type="InterPro" id="IPR027417">
    <property type="entry name" value="P-loop_NTPase"/>
</dbReference>
<dbReference type="SUPFAM" id="SSF52540">
    <property type="entry name" value="P-loop containing nucleoside triphosphate hydrolases"/>
    <property type="match status" value="1"/>
</dbReference>
<proteinExistence type="predicted"/>
<dbReference type="GO" id="GO:0005524">
    <property type="term" value="F:ATP binding"/>
    <property type="evidence" value="ECO:0007669"/>
    <property type="project" value="UniProtKB-KW"/>
</dbReference>
<keyword evidence="4 9" id="KW-0812">Transmembrane</keyword>
<keyword evidence="5" id="KW-0547">Nucleotide-binding</keyword>
<dbReference type="Gene3D" id="1.20.1560.10">
    <property type="entry name" value="ABC transporter type 1, transmembrane domain"/>
    <property type="match status" value="1"/>
</dbReference>
<feature type="transmembrane region" description="Helical" evidence="9">
    <location>
        <begin position="276"/>
        <end position="295"/>
    </location>
</feature>
<evidence type="ECO:0000256" key="6">
    <source>
        <dbReference type="ARBA" id="ARBA00022840"/>
    </source>
</evidence>
<protein>
    <submittedName>
        <fullName evidence="12">ABC transporter ATP-binding protein</fullName>
    </submittedName>
</protein>
<keyword evidence="7 9" id="KW-1133">Transmembrane helix</keyword>
<evidence type="ECO:0000256" key="1">
    <source>
        <dbReference type="ARBA" id="ARBA00004651"/>
    </source>
</evidence>
<comment type="subcellular location">
    <subcellularLocation>
        <location evidence="1">Cell membrane</location>
        <topology evidence="1">Multi-pass membrane protein</topology>
    </subcellularLocation>
</comment>
<feature type="transmembrane region" description="Helical" evidence="9">
    <location>
        <begin position="164"/>
        <end position="183"/>
    </location>
</feature>
<dbReference type="GO" id="GO:0140359">
    <property type="term" value="F:ABC-type transporter activity"/>
    <property type="evidence" value="ECO:0007669"/>
    <property type="project" value="InterPro"/>
</dbReference>
<keyword evidence="13" id="KW-1185">Reference proteome</keyword>
<dbReference type="InterPro" id="IPR036640">
    <property type="entry name" value="ABC1_TM_sf"/>
</dbReference>
<dbReference type="GO" id="GO:0016887">
    <property type="term" value="F:ATP hydrolysis activity"/>
    <property type="evidence" value="ECO:0007669"/>
    <property type="project" value="InterPro"/>
</dbReference>
<dbReference type="InterPro" id="IPR039421">
    <property type="entry name" value="Type_1_exporter"/>
</dbReference>
<evidence type="ECO:0000259" key="11">
    <source>
        <dbReference type="PROSITE" id="PS50929"/>
    </source>
</evidence>
<feature type="domain" description="ABC transporter" evidence="10">
    <location>
        <begin position="339"/>
        <end position="575"/>
    </location>
</feature>
<dbReference type="FunFam" id="3.40.50.300:FF:000299">
    <property type="entry name" value="ABC transporter ATP-binding protein/permease"/>
    <property type="match status" value="1"/>
</dbReference>
<dbReference type="AlphaFoldDB" id="A0A226HGZ4"/>
<dbReference type="PANTHER" id="PTHR24221:SF654">
    <property type="entry name" value="ATP-BINDING CASSETTE SUB-FAMILY B MEMBER 6"/>
    <property type="match status" value="1"/>
</dbReference>
<gene>
    <name evidence="12" type="ORF">B0A66_06395</name>
</gene>
<dbReference type="Gene3D" id="3.40.50.300">
    <property type="entry name" value="P-loop containing nucleotide triphosphate hydrolases"/>
    <property type="match status" value="1"/>
</dbReference>
<keyword evidence="8 9" id="KW-0472">Membrane</keyword>
<dbReference type="GO" id="GO:0005886">
    <property type="term" value="C:plasma membrane"/>
    <property type="evidence" value="ECO:0007669"/>
    <property type="project" value="UniProtKB-SubCell"/>
</dbReference>
<dbReference type="Pfam" id="PF00005">
    <property type="entry name" value="ABC_tran"/>
    <property type="match status" value="1"/>
</dbReference>
<evidence type="ECO:0000313" key="12">
    <source>
        <dbReference type="EMBL" id="OXA93455.1"/>
    </source>
</evidence>
<keyword evidence="3" id="KW-1003">Cell membrane</keyword>
<accession>A0A226HGZ4</accession>
<evidence type="ECO:0000313" key="13">
    <source>
        <dbReference type="Proteomes" id="UP000198345"/>
    </source>
</evidence>
<dbReference type="PROSITE" id="PS50929">
    <property type="entry name" value="ABC_TM1F"/>
    <property type="match status" value="1"/>
</dbReference>
<dbReference type="Pfam" id="PF00664">
    <property type="entry name" value="ABC_membrane"/>
    <property type="match status" value="1"/>
</dbReference>